<protein>
    <submittedName>
        <fullName evidence="1">Uncharacterized protein</fullName>
    </submittedName>
</protein>
<reference evidence="1" key="1">
    <citation type="submission" date="2018-05" db="EMBL/GenBank/DDBJ databases">
        <authorList>
            <person name="Lanie J.A."/>
            <person name="Ng W.-L."/>
            <person name="Kazmierczak K.M."/>
            <person name="Andrzejewski T.M."/>
            <person name="Davidsen T.M."/>
            <person name="Wayne K.J."/>
            <person name="Tettelin H."/>
            <person name="Glass J.I."/>
            <person name="Rusch D."/>
            <person name="Podicherti R."/>
            <person name="Tsui H.-C.T."/>
            <person name="Winkler M.E."/>
        </authorList>
    </citation>
    <scope>NUCLEOTIDE SEQUENCE</scope>
</reference>
<evidence type="ECO:0000313" key="1">
    <source>
        <dbReference type="EMBL" id="SVB41634.1"/>
    </source>
</evidence>
<name>A0A382DUL6_9ZZZZ</name>
<dbReference type="AlphaFoldDB" id="A0A382DUL6"/>
<dbReference type="EMBL" id="UINC01040988">
    <property type="protein sequence ID" value="SVB41634.1"/>
    <property type="molecule type" value="Genomic_DNA"/>
</dbReference>
<feature type="non-terminal residue" evidence="1">
    <location>
        <position position="1"/>
    </location>
</feature>
<proteinExistence type="predicted"/>
<accession>A0A382DUL6</accession>
<organism evidence="1">
    <name type="scientific">marine metagenome</name>
    <dbReference type="NCBI Taxonomy" id="408172"/>
    <lineage>
        <taxon>unclassified sequences</taxon>
        <taxon>metagenomes</taxon>
        <taxon>ecological metagenomes</taxon>
    </lineage>
</organism>
<sequence>KIIIESSHHSHTFADVDFIVYCQKALYSRSPFRVRIVDWEPEYCIAYIKTLRQHDRWKPLTITYTRRGHYIYLWNKNYVKGKRF</sequence>
<gene>
    <name evidence="1" type="ORF">METZ01_LOCUS194488</name>
</gene>